<reference evidence="3" key="1">
    <citation type="submission" date="2019-10" db="EMBL/GenBank/DDBJ databases">
        <authorList>
            <consortium name="DOE Joint Genome Institute"/>
            <person name="Kuo A."/>
            <person name="Miyauchi S."/>
            <person name="Kiss E."/>
            <person name="Drula E."/>
            <person name="Kohler A."/>
            <person name="Sanchez-Garcia M."/>
            <person name="Andreopoulos B."/>
            <person name="Barry K.W."/>
            <person name="Bonito G."/>
            <person name="Buee M."/>
            <person name="Carver A."/>
            <person name="Chen C."/>
            <person name="Cichocki N."/>
            <person name="Clum A."/>
            <person name="Culley D."/>
            <person name="Crous P.W."/>
            <person name="Fauchery L."/>
            <person name="Girlanda M."/>
            <person name="Hayes R."/>
            <person name="Keri Z."/>
            <person name="LaButti K."/>
            <person name="Lipzen A."/>
            <person name="Lombard V."/>
            <person name="Magnuson J."/>
            <person name="Maillard F."/>
            <person name="Morin E."/>
            <person name="Murat C."/>
            <person name="Nolan M."/>
            <person name="Ohm R."/>
            <person name="Pangilinan J."/>
            <person name="Pereira M."/>
            <person name="Perotto S."/>
            <person name="Peter M."/>
            <person name="Riley R."/>
            <person name="Sitrit Y."/>
            <person name="Stielow B."/>
            <person name="Szollosi G."/>
            <person name="Zifcakova L."/>
            <person name="Stursova M."/>
            <person name="Spatafora J.W."/>
            <person name="Tedersoo L."/>
            <person name="Vaario L.-M."/>
            <person name="Yamada A."/>
            <person name="Yan M."/>
            <person name="Wang P."/>
            <person name="Xu J."/>
            <person name="Bruns T."/>
            <person name="Baldrian P."/>
            <person name="Vilgalys R."/>
            <person name="Henrissat B."/>
            <person name="Grigoriev I.V."/>
            <person name="Hibbett D."/>
            <person name="Nagy L.G."/>
            <person name="Martin F.M."/>
        </authorList>
    </citation>
    <scope>NUCLEOTIDE SEQUENCE</scope>
    <source>
        <strain evidence="3">Prilba</strain>
    </source>
</reference>
<name>A0A9P5JVX4_9AGAM</name>
<comment type="caution">
    <text evidence="3">The sequence shown here is derived from an EMBL/GenBank/DDBJ whole genome shotgun (WGS) entry which is preliminary data.</text>
</comment>
<protein>
    <recommendedName>
        <fullName evidence="5">Secreted protein</fullName>
    </recommendedName>
</protein>
<evidence type="ECO:0000313" key="4">
    <source>
        <dbReference type="Proteomes" id="UP000759537"/>
    </source>
</evidence>
<feature type="chain" id="PRO_5040653524" description="Secreted protein" evidence="1">
    <location>
        <begin position="24"/>
        <end position="135"/>
    </location>
</feature>
<dbReference type="EMBL" id="WHVB01000147">
    <property type="protein sequence ID" value="KAF8460962.1"/>
    <property type="molecule type" value="Genomic_DNA"/>
</dbReference>
<dbReference type="EMBL" id="WHVB01000042">
    <property type="protein sequence ID" value="KAF8466275.1"/>
    <property type="molecule type" value="Genomic_DNA"/>
</dbReference>
<keyword evidence="4" id="KW-1185">Reference proteome</keyword>
<reference evidence="3" key="2">
    <citation type="journal article" date="2020" name="Nat. Commun.">
        <title>Large-scale genome sequencing of mycorrhizal fungi provides insights into the early evolution of symbiotic traits.</title>
        <authorList>
            <person name="Miyauchi S."/>
            <person name="Kiss E."/>
            <person name="Kuo A."/>
            <person name="Drula E."/>
            <person name="Kohler A."/>
            <person name="Sanchez-Garcia M."/>
            <person name="Morin E."/>
            <person name="Andreopoulos B."/>
            <person name="Barry K.W."/>
            <person name="Bonito G."/>
            <person name="Buee M."/>
            <person name="Carver A."/>
            <person name="Chen C."/>
            <person name="Cichocki N."/>
            <person name="Clum A."/>
            <person name="Culley D."/>
            <person name="Crous P.W."/>
            <person name="Fauchery L."/>
            <person name="Girlanda M."/>
            <person name="Hayes R.D."/>
            <person name="Keri Z."/>
            <person name="LaButti K."/>
            <person name="Lipzen A."/>
            <person name="Lombard V."/>
            <person name="Magnuson J."/>
            <person name="Maillard F."/>
            <person name="Murat C."/>
            <person name="Nolan M."/>
            <person name="Ohm R.A."/>
            <person name="Pangilinan J."/>
            <person name="Pereira M.F."/>
            <person name="Perotto S."/>
            <person name="Peter M."/>
            <person name="Pfister S."/>
            <person name="Riley R."/>
            <person name="Sitrit Y."/>
            <person name="Stielow J.B."/>
            <person name="Szollosi G."/>
            <person name="Zifcakova L."/>
            <person name="Stursova M."/>
            <person name="Spatafora J.W."/>
            <person name="Tedersoo L."/>
            <person name="Vaario L.M."/>
            <person name="Yamada A."/>
            <person name="Yan M."/>
            <person name="Wang P."/>
            <person name="Xu J."/>
            <person name="Bruns T."/>
            <person name="Baldrian P."/>
            <person name="Vilgalys R."/>
            <person name="Dunand C."/>
            <person name="Henrissat B."/>
            <person name="Grigoriev I.V."/>
            <person name="Hibbett D."/>
            <person name="Nagy L.G."/>
            <person name="Martin F.M."/>
        </authorList>
    </citation>
    <scope>NUCLEOTIDE SEQUENCE</scope>
    <source>
        <strain evidence="3">Prilba</strain>
    </source>
</reference>
<evidence type="ECO:0000313" key="2">
    <source>
        <dbReference type="EMBL" id="KAF8460962.1"/>
    </source>
</evidence>
<gene>
    <name evidence="3" type="ORF">DFH94DRAFT_781322</name>
    <name evidence="2" type="ORF">DFH94DRAFT_790019</name>
</gene>
<accession>A0A9P5JVX4</accession>
<evidence type="ECO:0008006" key="5">
    <source>
        <dbReference type="Google" id="ProtNLM"/>
    </source>
</evidence>
<dbReference type="AlphaFoldDB" id="A0A9P5JVX4"/>
<dbReference type="Proteomes" id="UP000759537">
    <property type="component" value="Unassembled WGS sequence"/>
</dbReference>
<keyword evidence="1" id="KW-0732">Signal</keyword>
<organism evidence="3 4">
    <name type="scientific">Russula ochroleuca</name>
    <dbReference type="NCBI Taxonomy" id="152965"/>
    <lineage>
        <taxon>Eukaryota</taxon>
        <taxon>Fungi</taxon>
        <taxon>Dikarya</taxon>
        <taxon>Basidiomycota</taxon>
        <taxon>Agaricomycotina</taxon>
        <taxon>Agaricomycetes</taxon>
        <taxon>Russulales</taxon>
        <taxon>Russulaceae</taxon>
        <taxon>Russula</taxon>
    </lineage>
</organism>
<feature type="signal peptide" evidence="1">
    <location>
        <begin position="1"/>
        <end position="23"/>
    </location>
</feature>
<evidence type="ECO:0000313" key="3">
    <source>
        <dbReference type="EMBL" id="KAF8466275.1"/>
    </source>
</evidence>
<evidence type="ECO:0000256" key="1">
    <source>
        <dbReference type="SAM" id="SignalP"/>
    </source>
</evidence>
<proteinExistence type="predicted"/>
<sequence>MVFRPRPSCMYVLVLLPCIHVCAVIDEQPRDFEVPLRIHICVEKQTRQSTSHQHQRSCRSQVPTRSLNTGQVRETCFASDSESSCRPEKQCCGISLLAFFSVGCLPCAARASRFSSFLFLKIYAFFPRHVPPFLQ</sequence>